<evidence type="ECO:0000313" key="3">
    <source>
        <dbReference type="EMBL" id="CAG8601044.1"/>
    </source>
</evidence>
<name>A0ABN7UHW9_GIGMA</name>
<dbReference type="InterPro" id="IPR009071">
    <property type="entry name" value="HMG_box_dom"/>
</dbReference>
<sequence>MENRASETAKSRDIHFVNIITSNVPGVGSYCANGYSLKDEYDIDDEQLHTVPYMLSINIDDLTYPSRTSRRSKKTNKPPRPQNSFLLFRRDFEAKYRLLHKNEKIYSKTISTLAAASWNQQPPFVRYFFKKLECYALNKHQMMYPKYRYRPNKKKGNVIGERCLNNVPQASTMLDDPTANEVFYDSNAFIQADGLNYYFNNAFIHGNDFFYNSFNEFNCYLNDDTFLACNPEFIDPALYNTVLFEINGANVLRHFRTSEI</sequence>
<keyword evidence="1" id="KW-0539">Nucleus</keyword>
<dbReference type="EMBL" id="CAJVQB010003207">
    <property type="protein sequence ID" value="CAG8601044.1"/>
    <property type="molecule type" value="Genomic_DNA"/>
</dbReference>
<dbReference type="Gene3D" id="1.10.30.10">
    <property type="entry name" value="High mobility group box domain"/>
    <property type="match status" value="1"/>
</dbReference>
<reference evidence="3 4" key="1">
    <citation type="submission" date="2021-06" db="EMBL/GenBank/DDBJ databases">
        <authorList>
            <person name="Kallberg Y."/>
            <person name="Tangrot J."/>
            <person name="Rosling A."/>
        </authorList>
    </citation>
    <scope>NUCLEOTIDE SEQUENCE [LARGE SCALE GENOMIC DNA]</scope>
    <source>
        <strain evidence="3 4">120-4 pot B 10/14</strain>
    </source>
</reference>
<protein>
    <submittedName>
        <fullName evidence="3">5344_t:CDS:1</fullName>
    </submittedName>
</protein>
<accession>A0ABN7UHW9</accession>
<keyword evidence="4" id="KW-1185">Reference proteome</keyword>
<organism evidence="3 4">
    <name type="scientific">Gigaspora margarita</name>
    <dbReference type="NCBI Taxonomy" id="4874"/>
    <lineage>
        <taxon>Eukaryota</taxon>
        <taxon>Fungi</taxon>
        <taxon>Fungi incertae sedis</taxon>
        <taxon>Mucoromycota</taxon>
        <taxon>Glomeromycotina</taxon>
        <taxon>Glomeromycetes</taxon>
        <taxon>Diversisporales</taxon>
        <taxon>Gigasporaceae</taxon>
        <taxon>Gigaspora</taxon>
    </lineage>
</organism>
<comment type="caution">
    <text evidence="3">The sequence shown here is derived from an EMBL/GenBank/DDBJ whole genome shotgun (WGS) entry which is preliminary data.</text>
</comment>
<dbReference type="SUPFAM" id="SSF47095">
    <property type="entry name" value="HMG-box"/>
    <property type="match status" value="1"/>
</dbReference>
<feature type="domain" description="HMG box" evidence="2">
    <location>
        <begin position="78"/>
        <end position="148"/>
    </location>
</feature>
<evidence type="ECO:0000313" key="4">
    <source>
        <dbReference type="Proteomes" id="UP000789901"/>
    </source>
</evidence>
<dbReference type="SMART" id="SM00398">
    <property type="entry name" value="HMG"/>
    <property type="match status" value="1"/>
</dbReference>
<dbReference type="InterPro" id="IPR036910">
    <property type="entry name" value="HMG_box_dom_sf"/>
</dbReference>
<evidence type="ECO:0000256" key="1">
    <source>
        <dbReference type="PROSITE-ProRule" id="PRU00267"/>
    </source>
</evidence>
<keyword evidence="1" id="KW-0238">DNA-binding</keyword>
<evidence type="ECO:0000259" key="2">
    <source>
        <dbReference type="PROSITE" id="PS50118"/>
    </source>
</evidence>
<proteinExistence type="predicted"/>
<gene>
    <name evidence="3" type="ORF">GMARGA_LOCUS6884</name>
</gene>
<dbReference type="PROSITE" id="PS50118">
    <property type="entry name" value="HMG_BOX_2"/>
    <property type="match status" value="1"/>
</dbReference>
<dbReference type="Proteomes" id="UP000789901">
    <property type="component" value="Unassembled WGS sequence"/>
</dbReference>
<feature type="DNA-binding region" description="HMG box" evidence="1">
    <location>
        <begin position="78"/>
        <end position="148"/>
    </location>
</feature>